<feature type="domain" description="OTU" evidence="1">
    <location>
        <begin position="15"/>
        <end position="149"/>
    </location>
</feature>
<evidence type="ECO:0000313" key="3">
    <source>
        <dbReference type="Proteomes" id="UP001163046"/>
    </source>
</evidence>
<dbReference type="CDD" id="cd22758">
    <property type="entry name" value="OTU_232R-like"/>
    <property type="match status" value="1"/>
</dbReference>
<dbReference type="OrthoDB" id="6015275at2759"/>
<dbReference type="Gene3D" id="3.90.70.80">
    <property type="match status" value="1"/>
</dbReference>
<protein>
    <recommendedName>
        <fullName evidence="1">OTU domain-containing protein</fullName>
    </recommendedName>
</protein>
<dbReference type="EMBL" id="MU825954">
    <property type="protein sequence ID" value="KAJ7381964.1"/>
    <property type="molecule type" value="Genomic_DNA"/>
</dbReference>
<proteinExistence type="predicted"/>
<keyword evidence="3" id="KW-1185">Reference proteome</keyword>
<evidence type="ECO:0000313" key="2">
    <source>
        <dbReference type="EMBL" id="KAJ7381964.1"/>
    </source>
</evidence>
<evidence type="ECO:0000259" key="1">
    <source>
        <dbReference type="PROSITE" id="PS50802"/>
    </source>
</evidence>
<sequence length="262" mass="29083">MEKELRRRIAQEGFEISFNPPGDGNCFYRAAAFQLGLQSEILHKRIFDYLERHQFDNQGNDRLAFLCEVDLGGQKVPTSWSAALKILQKNYANSVVISALADVIYFKIIIITVHGDDNYVKVVEPQSGASIGTLYFGHSGYHYVALKPKQQKISSYAAAVKSSSSIPKVIPKIKVKDCSPHETNKIKSNNKILLDLRSKSVDKGNRPQMTSKAENEPAKVQISSYAAAVKSSSSIPKVIPKIKVEDCSPHETNKVTSPCRKT</sequence>
<dbReference type="PROSITE" id="PS50802">
    <property type="entry name" value="OTU"/>
    <property type="match status" value="1"/>
</dbReference>
<reference evidence="2" key="1">
    <citation type="submission" date="2023-01" db="EMBL/GenBank/DDBJ databases">
        <title>Genome assembly of the deep-sea coral Lophelia pertusa.</title>
        <authorList>
            <person name="Herrera S."/>
            <person name="Cordes E."/>
        </authorList>
    </citation>
    <scope>NUCLEOTIDE SEQUENCE</scope>
    <source>
        <strain evidence="2">USNM1676648</strain>
        <tissue evidence="2">Polyp</tissue>
    </source>
</reference>
<dbReference type="SUPFAM" id="SSF54001">
    <property type="entry name" value="Cysteine proteinases"/>
    <property type="match status" value="1"/>
</dbReference>
<dbReference type="Proteomes" id="UP001163046">
    <property type="component" value="Unassembled WGS sequence"/>
</dbReference>
<organism evidence="2 3">
    <name type="scientific">Desmophyllum pertusum</name>
    <dbReference type="NCBI Taxonomy" id="174260"/>
    <lineage>
        <taxon>Eukaryota</taxon>
        <taxon>Metazoa</taxon>
        <taxon>Cnidaria</taxon>
        <taxon>Anthozoa</taxon>
        <taxon>Hexacorallia</taxon>
        <taxon>Scleractinia</taxon>
        <taxon>Caryophylliina</taxon>
        <taxon>Caryophylliidae</taxon>
        <taxon>Desmophyllum</taxon>
    </lineage>
</organism>
<gene>
    <name evidence="2" type="ORF">OS493_037985</name>
</gene>
<comment type="caution">
    <text evidence="2">The sequence shown here is derived from an EMBL/GenBank/DDBJ whole genome shotgun (WGS) entry which is preliminary data.</text>
</comment>
<dbReference type="AlphaFoldDB" id="A0A9W9ZJ79"/>
<dbReference type="InterPro" id="IPR003323">
    <property type="entry name" value="OTU_dom"/>
</dbReference>
<name>A0A9W9ZJ79_9CNID</name>
<accession>A0A9W9ZJ79</accession>
<dbReference type="InterPro" id="IPR038765">
    <property type="entry name" value="Papain-like_cys_pep_sf"/>
</dbReference>